<reference evidence="2 3" key="1">
    <citation type="journal article" date="2019" name="Int. J. Syst. Evol. Microbiol.">
        <title>The Global Catalogue of Microorganisms (GCM) 10K type strain sequencing project: providing services to taxonomists for standard genome sequencing and annotation.</title>
        <authorList>
            <consortium name="The Broad Institute Genomics Platform"/>
            <consortium name="The Broad Institute Genome Sequencing Center for Infectious Disease"/>
            <person name="Wu L."/>
            <person name="Ma J."/>
        </authorList>
    </citation>
    <scope>NUCLEOTIDE SEQUENCE [LARGE SCALE GENOMIC DNA]</scope>
    <source>
        <strain evidence="2 3">CGMCC 1.10390</strain>
    </source>
</reference>
<dbReference type="RefSeq" id="WP_256400722.1">
    <property type="nucleotide sequence ID" value="NZ_JANHJR010000003.1"/>
</dbReference>
<evidence type="ECO:0000313" key="2">
    <source>
        <dbReference type="EMBL" id="MFD1647218.1"/>
    </source>
</evidence>
<keyword evidence="1" id="KW-1133">Transmembrane helix</keyword>
<dbReference type="Proteomes" id="UP001597034">
    <property type="component" value="Unassembled WGS sequence"/>
</dbReference>
<comment type="caution">
    <text evidence="2">The sequence shown here is derived from an EMBL/GenBank/DDBJ whole genome shotgun (WGS) entry which is preliminary data.</text>
</comment>
<gene>
    <name evidence="2" type="ORF">ACFSBL_16135</name>
</gene>
<accession>A0ABD6DM94</accession>
<name>A0ABD6DM94_9EURY</name>
<evidence type="ECO:0000313" key="3">
    <source>
        <dbReference type="Proteomes" id="UP001597034"/>
    </source>
</evidence>
<dbReference type="EMBL" id="JBHUDO010000003">
    <property type="protein sequence ID" value="MFD1647218.1"/>
    <property type="molecule type" value="Genomic_DNA"/>
</dbReference>
<proteinExistence type="predicted"/>
<keyword evidence="3" id="KW-1185">Reference proteome</keyword>
<evidence type="ECO:0000256" key="1">
    <source>
        <dbReference type="SAM" id="Phobius"/>
    </source>
</evidence>
<organism evidence="2 3">
    <name type="scientific">Haloarchaeobius litoreus</name>
    <dbReference type="NCBI Taxonomy" id="755306"/>
    <lineage>
        <taxon>Archaea</taxon>
        <taxon>Methanobacteriati</taxon>
        <taxon>Methanobacteriota</taxon>
        <taxon>Stenosarchaea group</taxon>
        <taxon>Halobacteria</taxon>
        <taxon>Halobacteriales</taxon>
        <taxon>Halorubellaceae</taxon>
        <taxon>Haloarchaeobius</taxon>
    </lineage>
</organism>
<keyword evidence="1" id="KW-0812">Transmembrane</keyword>
<feature type="transmembrane region" description="Helical" evidence="1">
    <location>
        <begin position="34"/>
        <end position="51"/>
    </location>
</feature>
<keyword evidence="1" id="KW-0472">Membrane</keyword>
<protein>
    <submittedName>
        <fullName evidence="2">Uncharacterized protein</fullName>
    </submittedName>
</protein>
<dbReference type="AlphaFoldDB" id="A0ABD6DM94"/>
<sequence>MRFPTMVRLVVGLALFALAALGLAWSFEGAMYALGSVGMLAVCLFTVALALEPELRGAY</sequence>